<dbReference type="PANTHER" id="PTHR13288">
    <property type="entry name" value="SPLICING FACTOR 45 SPF45"/>
    <property type="match status" value="1"/>
</dbReference>
<dbReference type="GO" id="GO:0003676">
    <property type="term" value="F:nucleic acid binding"/>
    <property type="evidence" value="ECO:0007669"/>
    <property type="project" value="InterPro"/>
</dbReference>
<name>A0A091CRJ8_FUKDA</name>
<dbReference type="SMART" id="SM00443">
    <property type="entry name" value="G_patch"/>
    <property type="match status" value="1"/>
</dbReference>
<feature type="domain" description="G-patch" evidence="2">
    <location>
        <begin position="66"/>
        <end position="123"/>
    </location>
</feature>
<gene>
    <name evidence="3" type="ORF">H920_17763</name>
</gene>
<dbReference type="InterPro" id="IPR000467">
    <property type="entry name" value="G_patch_dom"/>
</dbReference>
<feature type="compositionally biased region" description="Basic and acidic residues" evidence="1">
    <location>
        <begin position="118"/>
        <end position="127"/>
    </location>
</feature>
<feature type="region of interest" description="Disordered" evidence="1">
    <location>
        <begin position="110"/>
        <end position="131"/>
    </location>
</feature>
<evidence type="ECO:0000259" key="2">
    <source>
        <dbReference type="PROSITE" id="PS50174"/>
    </source>
</evidence>
<dbReference type="GO" id="GO:0000380">
    <property type="term" value="P:alternative mRNA splicing, via spliceosome"/>
    <property type="evidence" value="ECO:0007669"/>
    <property type="project" value="TreeGrafter"/>
</dbReference>
<reference evidence="3 4" key="1">
    <citation type="submission" date="2013-11" db="EMBL/GenBank/DDBJ databases">
        <title>The Damaraland mole rat (Fukomys damarensis) genome and evolution of African mole rats.</title>
        <authorList>
            <person name="Gladyshev V.N."/>
            <person name="Fang X."/>
        </authorList>
    </citation>
    <scope>NUCLEOTIDE SEQUENCE [LARGE SCALE GENOMIC DNA]</scope>
    <source>
        <tissue evidence="3">Liver</tissue>
    </source>
</reference>
<evidence type="ECO:0000256" key="1">
    <source>
        <dbReference type="SAM" id="MobiDB-lite"/>
    </source>
</evidence>
<dbReference type="InterPro" id="IPR040052">
    <property type="entry name" value="RBM17"/>
</dbReference>
<organism evidence="3 4">
    <name type="scientific">Fukomys damarensis</name>
    <name type="common">Damaraland mole rat</name>
    <name type="synonym">Cryptomys damarensis</name>
    <dbReference type="NCBI Taxonomy" id="885580"/>
    <lineage>
        <taxon>Eukaryota</taxon>
        <taxon>Metazoa</taxon>
        <taxon>Chordata</taxon>
        <taxon>Craniata</taxon>
        <taxon>Vertebrata</taxon>
        <taxon>Euteleostomi</taxon>
        <taxon>Mammalia</taxon>
        <taxon>Eutheria</taxon>
        <taxon>Euarchontoglires</taxon>
        <taxon>Glires</taxon>
        <taxon>Rodentia</taxon>
        <taxon>Hystricomorpha</taxon>
        <taxon>Bathyergidae</taxon>
        <taxon>Fukomys</taxon>
    </lineage>
</organism>
<accession>A0A091CRJ8</accession>
<protein>
    <submittedName>
        <fullName evidence="3">Splicing factor 45</fullName>
    </submittedName>
</protein>
<sequence>MGGAVIAQPSSLLEKDKELPRNFLYKEDSRPQSQSFKATIPPPVYEEQDRPRSPTGPSNSFLDIMGGTVAHKIMQKFGFKEGQGLGQHELGLSAILLVEETSKQGDKIIVGDTTQKGKSQDASKKSDSNPLTEVLKCPTKVVPLRNMIGAELCEDLQI</sequence>
<dbReference type="Pfam" id="PF01585">
    <property type="entry name" value="G-patch"/>
    <property type="match status" value="1"/>
</dbReference>
<dbReference type="GO" id="GO:0071011">
    <property type="term" value="C:precatalytic spliceosome"/>
    <property type="evidence" value="ECO:0007669"/>
    <property type="project" value="TreeGrafter"/>
</dbReference>
<evidence type="ECO:0000313" key="3">
    <source>
        <dbReference type="EMBL" id="KFO20837.1"/>
    </source>
</evidence>
<feature type="region of interest" description="Disordered" evidence="1">
    <location>
        <begin position="24"/>
        <end position="62"/>
    </location>
</feature>
<dbReference type="Proteomes" id="UP000028990">
    <property type="component" value="Unassembled WGS sequence"/>
</dbReference>
<dbReference type="PANTHER" id="PTHR13288:SF8">
    <property type="entry name" value="SPLICING FACTOR 45"/>
    <property type="match status" value="1"/>
</dbReference>
<evidence type="ECO:0000313" key="4">
    <source>
        <dbReference type="Proteomes" id="UP000028990"/>
    </source>
</evidence>
<dbReference type="GO" id="GO:0045292">
    <property type="term" value="P:mRNA cis splicing, via spliceosome"/>
    <property type="evidence" value="ECO:0007669"/>
    <property type="project" value="InterPro"/>
</dbReference>
<keyword evidence="4" id="KW-1185">Reference proteome</keyword>
<dbReference type="EMBL" id="KN124515">
    <property type="protein sequence ID" value="KFO20837.1"/>
    <property type="molecule type" value="Genomic_DNA"/>
</dbReference>
<proteinExistence type="predicted"/>
<dbReference type="PROSITE" id="PS50174">
    <property type="entry name" value="G_PATCH"/>
    <property type="match status" value="1"/>
</dbReference>
<dbReference type="AlphaFoldDB" id="A0A091CRJ8"/>